<dbReference type="Proteomes" id="UP001302126">
    <property type="component" value="Unassembled WGS sequence"/>
</dbReference>
<evidence type="ECO:0000313" key="1">
    <source>
        <dbReference type="EMBL" id="KAK4191173.1"/>
    </source>
</evidence>
<reference evidence="1" key="1">
    <citation type="journal article" date="2023" name="Mol. Phylogenet. Evol.">
        <title>Genome-scale phylogeny and comparative genomics of the fungal order Sordariales.</title>
        <authorList>
            <person name="Hensen N."/>
            <person name="Bonometti L."/>
            <person name="Westerberg I."/>
            <person name="Brannstrom I.O."/>
            <person name="Guillou S."/>
            <person name="Cros-Aarteil S."/>
            <person name="Calhoun S."/>
            <person name="Haridas S."/>
            <person name="Kuo A."/>
            <person name="Mondo S."/>
            <person name="Pangilinan J."/>
            <person name="Riley R."/>
            <person name="LaButti K."/>
            <person name="Andreopoulos B."/>
            <person name="Lipzen A."/>
            <person name="Chen C."/>
            <person name="Yan M."/>
            <person name="Daum C."/>
            <person name="Ng V."/>
            <person name="Clum A."/>
            <person name="Steindorff A."/>
            <person name="Ohm R.A."/>
            <person name="Martin F."/>
            <person name="Silar P."/>
            <person name="Natvig D.O."/>
            <person name="Lalanne C."/>
            <person name="Gautier V."/>
            <person name="Ament-Velasquez S.L."/>
            <person name="Kruys A."/>
            <person name="Hutchinson M.I."/>
            <person name="Powell A.J."/>
            <person name="Barry K."/>
            <person name="Miller A.N."/>
            <person name="Grigoriev I.V."/>
            <person name="Debuchy R."/>
            <person name="Gladieux P."/>
            <person name="Hiltunen Thoren M."/>
            <person name="Johannesson H."/>
        </authorList>
    </citation>
    <scope>NUCLEOTIDE SEQUENCE</scope>
    <source>
        <strain evidence="1">PSN309</strain>
    </source>
</reference>
<keyword evidence="2" id="KW-1185">Reference proteome</keyword>
<comment type="caution">
    <text evidence="1">The sequence shown here is derived from an EMBL/GenBank/DDBJ whole genome shotgun (WGS) entry which is preliminary data.</text>
</comment>
<protein>
    <submittedName>
        <fullName evidence="1">Uncharacterized protein</fullName>
    </submittedName>
</protein>
<reference evidence="1" key="2">
    <citation type="submission" date="2023-05" db="EMBL/GenBank/DDBJ databases">
        <authorList>
            <consortium name="Lawrence Berkeley National Laboratory"/>
            <person name="Steindorff A."/>
            <person name="Hensen N."/>
            <person name="Bonometti L."/>
            <person name="Westerberg I."/>
            <person name="Brannstrom I.O."/>
            <person name="Guillou S."/>
            <person name="Cros-Aarteil S."/>
            <person name="Calhoun S."/>
            <person name="Haridas S."/>
            <person name="Kuo A."/>
            <person name="Mondo S."/>
            <person name="Pangilinan J."/>
            <person name="Riley R."/>
            <person name="Labutti K."/>
            <person name="Andreopoulos B."/>
            <person name="Lipzen A."/>
            <person name="Chen C."/>
            <person name="Yanf M."/>
            <person name="Daum C."/>
            <person name="Ng V."/>
            <person name="Clum A."/>
            <person name="Ohm R."/>
            <person name="Martin F."/>
            <person name="Silar P."/>
            <person name="Natvig D."/>
            <person name="Lalanne C."/>
            <person name="Gautier V."/>
            <person name="Ament-Velasquez S.L."/>
            <person name="Kruys A."/>
            <person name="Hutchinson M.I."/>
            <person name="Powell A.J."/>
            <person name="Barry K."/>
            <person name="Miller A.N."/>
            <person name="Grigoriev I.V."/>
            <person name="Debuchy R."/>
            <person name="Gladieux P."/>
            <person name="Thoren M.H."/>
            <person name="Johannesson H."/>
        </authorList>
    </citation>
    <scope>NUCLEOTIDE SEQUENCE</scope>
    <source>
        <strain evidence="1">PSN309</strain>
    </source>
</reference>
<dbReference type="EMBL" id="MU864360">
    <property type="protein sequence ID" value="KAK4191173.1"/>
    <property type="molecule type" value="Genomic_DNA"/>
</dbReference>
<organism evidence="1 2">
    <name type="scientific">Podospora australis</name>
    <dbReference type="NCBI Taxonomy" id="1536484"/>
    <lineage>
        <taxon>Eukaryota</taxon>
        <taxon>Fungi</taxon>
        <taxon>Dikarya</taxon>
        <taxon>Ascomycota</taxon>
        <taxon>Pezizomycotina</taxon>
        <taxon>Sordariomycetes</taxon>
        <taxon>Sordariomycetidae</taxon>
        <taxon>Sordariales</taxon>
        <taxon>Podosporaceae</taxon>
        <taxon>Podospora</taxon>
    </lineage>
</organism>
<accession>A0AAN6X0R4</accession>
<name>A0AAN6X0R4_9PEZI</name>
<dbReference type="AlphaFoldDB" id="A0AAN6X0R4"/>
<sequence length="246" mass="28449">MDQTTGSGSAPGHADQGPSILLQYSPSYRRLKEWANELVKYLQQQFPNHANGDPLENSYEFDTSGRAHQLRGWADELRKELQRPFPHDADRDPRSFEPMTIVRIRERAASIGHHLEILADWYEDGKPYNPQVRTIIALLQEFSSWIQPPEPEKAAINIGKPIRTIETRMATIRSWINKLDKVTPAKILIDREKHEGWITELSEIAKLLDRVERRTGRLWKDEIRPEMPRPSREVSVLLNDNGTLCN</sequence>
<evidence type="ECO:0000313" key="2">
    <source>
        <dbReference type="Proteomes" id="UP001302126"/>
    </source>
</evidence>
<gene>
    <name evidence="1" type="ORF">QBC35DRAFT_22869</name>
</gene>
<proteinExistence type="predicted"/>